<dbReference type="SMART" id="SM00245">
    <property type="entry name" value="TSPc"/>
    <property type="match status" value="1"/>
</dbReference>
<dbReference type="Proteomes" id="UP000315369">
    <property type="component" value="Unassembled WGS sequence"/>
</dbReference>
<dbReference type="PANTHER" id="PTHR11261:SF3">
    <property type="entry name" value="RETINOL-BINDING PROTEIN 3"/>
    <property type="match status" value="1"/>
</dbReference>
<dbReference type="Gene3D" id="3.90.226.10">
    <property type="entry name" value="2-enoyl-CoA Hydratase, Chain A, domain 1"/>
    <property type="match status" value="1"/>
</dbReference>
<protein>
    <submittedName>
        <fullName evidence="3">Peptidase S41</fullName>
    </submittedName>
</protein>
<feature type="signal peptide" evidence="1">
    <location>
        <begin position="1"/>
        <end position="23"/>
    </location>
</feature>
<dbReference type="CDD" id="cd07563">
    <property type="entry name" value="Peptidase_S41_IRBP"/>
    <property type="match status" value="1"/>
</dbReference>
<keyword evidence="1" id="KW-0732">Signal</keyword>
<dbReference type="Pfam" id="PF03572">
    <property type="entry name" value="Peptidase_S41"/>
    <property type="match status" value="1"/>
</dbReference>
<gene>
    <name evidence="3" type="ORF">FJV41_26015</name>
</gene>
<comment type="caution">
    <text evidence="3">The sequence shown here is derived from an EMBL/GenBank/DDBJ whole genome shotgun (WGS) entry which is preliminary data.</text>
</comment>
<dbReference type="Pfam" id="PF11918">
    <property type="entry name" value="Peptidase_S41_N"/>
    <property type="match status" value="1"/>
</dbReference>
<feature type="chain" id="PRO_5022193903" evidence="1">
    <location>
        <begin position="24"/>
        <end position="446"/>
    </location>
</feature>
<dbReference type="SUPFAM" id="SSF52096">
    <property type="entry name" value="ClpP/crotonase"/>
    <property type="match status" value="1"/>
</dbReference>
<organism evidence="3 4">
    <name type="scientific">Myxococcus llanfairpwllgwyngyllgogerychwyrndrobwllllantysiliogogogochensis</name>
    <dbReference type="NCBI Taxonomy" id="2590453"/>
    <lineage>
        <taxon>Bacteria</taxon>
        <taxon>Pseudomonadati</taxon>
        <taxon>Myxococcota</taxon>
        <taxon>Myxococcia</taxon>
        <taxon>Myxococcales</taxon>
        <taxon>Cystobacterineae</taxon>
        <taxon>Myxococcaceae</taxon>
        <taxon>Myxococcus</taxon>
    </lineage>
</organism>
<evidence type="ECO:0000259" key="2">
    <source>
        <dbReference type="SMART" id="SM00245"/>
    </source>
</evidence>
<name>A0A540WVP9_9BACT</name>
<proteinExistence type="predicted"/>
<dbReference type="AlphaFoldDB" id="A0A540WVP9"/>
<evidence type="ECO:0000256" key="1">
    <source>
        <dbReference type="SAM" id="SignalP"/>
    </source>
</evidence>
<sequence>MKTSRPWLAVLASLLLLGGGAHAQPRVAPPVTPARGPLTPAELATTLDTIESVIQRSYVFPEKRAVILERLARGRKSGRYAGNTPGQLAEHVTEDLKAASGDGHLYLIHDPAWFAAQQAGPKVSASDSAEAFHRKQALRQHHGLTELKVHPGNVRSMKVTGFMWVRDETGGVYDDAMRFLRDGDALIIDLRGNGGGSHAAVQYLVSHFLAPDTLLMTFQSGTQPPVQSRTLEHVPAGRLMGKPLYVLIDGRVGSAGEDFAYDVQQFKLGTLVGTRTAGAANNNAMLPVAPCFQLSVSEGRPVHAVSQSNWEGTGVAPDREVPATEALEVALSMAVERLAQRPGATAQELAEYAWARAGLEAKRRPVSLSSARLKSLAGRYGEIDVSLRDGSLWLVRPGRPPGRLMPMTEDGLFAVEGTDSLRVRLPGKALELFWVTEPAPRVFSRG</sequence>
<dbReference type="EMBL" id="VIFM01000115">
    <property type="protein sequence ID" value="TQF13037.1"/>
    <property type="molecule type" value="Genomic_DNA"/>
</dbReference>
<dbReference type="GO" id="GO:0006508">
    <property type="term" value="P:proteolysis"/>
    <property type="evidence" value="ECO:0007669"/>
    <property type="project" value="InterPro"/>
</dbReference>
<dbReference type="Gene3D" id="3.30.750.44">
    <property type="match status" value="1"/>
</dbReference>
<dbReference type="PANTHER" id="PTHR11261">
    <property type="entry name" value="INTERPHOTORECEPTOR RETINOID-BINDING PROTEIN"/>
    <property type="match status" value="1"/>
</dbReference>
<accession>A0A540WVP9</accession>
<evidence type="ECO:0000313" key="4">
    <source>
        <dbReference type="Proteomes" id="UP000315369"/>
    </source>
</evidence>
<keyword evidence="4" id="KW-1185">Reference proteome</keyword>
<dbReference type="InterPro" id="IPR029045">
    <property type="entry name" value="ClpP/crotonase-like_dom_sf"/>
</dbReference>
<dbReference type="InterPro" id="IPR005151">
    <property type="entry name" value="Tail-specific_protease"/>
</dbReference>
<dbReference type="OrthoDB" id="9758793at2"/>
<dbReference type="RefSeq" id="WP_141645253.1">
    <property type="nucleotide sequence ID" value="NZ_VIFM01000115.1"/>
</dbReference>
<evidence type="ECO:0000313" key="3">
    <source>
        <dbReference type="EMBL" id="TQF13037.1"/>
    </source>
</evidence>
<feature type="domain" description="Tail specific protease" evidence="2">
    <location>
        <begin position="130"/>
        <end position="322"/>
    </location>
</feature>
<reference evidence="3 4" key="1">
    <citation type="submission" date="2019-06" db="EMBL/GenBank/DDBJ databases">
        <authorList>
            <person name="Livingstone P."/>
            <person name="Whitworth D."/>
        </authorList>
    </citation>
    <scope>NUCLEOTIDE SEQUENCE [LARGE SCALE GENOMIC DNA]</scope>
    <source>
        <strain evidence="3 4">AM401</strain>
    </source>
</reference>
<dbReference type="GO" id="GO:0008236">
    <property type="term" value="F:serine-type peptidase activity"/>
    <property type="evidence" value="ECO:0007669"/>
    <property type="project" value="InterPro"/>
</dbReference>